<gene>
    <name evidence="2" type="ORF">IAC07_03200</name>
</gene>
<dbReference type="Proteomes" id="UP000771749">
    <property type="component" value="Unassembled WGS sequence"/>
</dbReference>
<reference evidence="2" key="2">
    <citation type="journal article" date="2021" name="PeerJ">
        <title>Extensive microbial diversity within the chicken gut microbiome revealed by metagenomics and culture.</title>
        <authorList>
            <person name="Gilroy R."/>
            <person name="Ravi A."/>
            <person name="Getino M."/>
            <person name="Pursley I."/>
            <person name="Horton D.L."/>
            <person name="Alikhan N.F."/>
            <person name="Baker D."/>
            <person name="Gharbi K."/>
            <person name="Hall N."/>
            <person name="Watson M."/>
            <person name="Adriaenssens E.M."/>
            <person name="Foster-Nyarko E."/>
            <person name="Jarju S."/>
            <person name="Secka A."/>
            <person name="Antonio M."/>
            <person name="Oren A."/>
            <person name="Chaudhuri R.R."/>
            <person name="La Ragione R."/>
            <person name="Hildebrand F."/>
            <person name="Pallen M.J."/>
        </authorList>
    </citation>
    <scope>NUCLEOTIDE SEQUENCE</scope>
    <source>
        <strain evidence="2">F1-3629</strain>
    </source>
</reference>
<dbReference type="InterPro" id="IPR046070">
    <property type="entry name" value="DUF6029"/>
</dbReference>
<reference evidence="2" key="1">
    <citation type="submission" date="2020-10" db="EMBL/GenBank/DDBJ databases">
        <authorList>
            <person name="Gilroy R."/>
        </authorList>
    </citation>
    <scope>NUCLEOTIDE SEQUENCE</scope>
    <source>
        <strain evidence="2">F1-3629</strain>
    </source>
</reference>
<proteinExistence type="predicted"/>
<comment type="caution">
    <text evidence="2">The sequence shown here is derived from an EMBL/GenBank/DDBJ whole genome shotgun (WGS) entry which is preliminary data.</text>
</comment>
<name>A0A940DMB4_9BACT</name>
<dbReference type="EMBL" id="JADIMJ010000047">
    <property type="protein sequence ID" value="MBO8453716.1"/>
    <property type="molecule type" value="Genomic_DNA"/>
</dbReference>
<feature type="signal peptide" evidence="1">
    <location>
        <begin position="1"/>
        <end position="19"/>
    </location>
</feature>
<dbReference type="AlphaFoldDB" id="A0A940DMB4"/>
<keyword evidence="1" id="KW-0732">Signal</keyword>
<accession>A0A940DMB4</accession>
<feature type="chain" id="PRO_5037865255" evidence="1">
    <location>
        <begin position="20"/>
        <end position="532"/>
    </location>
</feature>
<protein>
    <submittedName>
        <fullName evidence="2">Uncharacterized protein</fullName>
    </submittedName>
</protein>
<sequence length="532" mass="59776">MIKRFLAAAAAAAALSVSAAGQVRTGDEGQLSASFETNTIYYVDDKGLAGSTPDDRFGSNNYLKIDYNYKKLSAGIQLEGYFPALYGYELGQQADPKKFFLGSKYISWDDENFSVLVGNVYEQFGNGLIFRSYEDRQLGLNNSLEGVRASYSFSRFVAVKGMYGRPRLYTDYAGSWVRGLDLSVSVADIFNWDNILLSVEGSYVNRYEALDKDVTMDFYSLGLDTPQLNMYSGRVNFGWKGLSVKGEYAAKSKDLPMPGSSRAVRGAAIFGEAIYSWKSFSVSGTFRMIENMGTMLTLYGSGTGNSLNYLPSLTRQYTYMLANLNPYQVNVAGETSGQVDVYYSLRNRNDRHRYWNFHANYSTAYTLNGSQSATGKVQLMWSDANVDIERQWNRKLKTILLYSRQQWSPSHGAQAETYVSNIFVGDVTYKFDRKKSLRAEVQYLLSSDYEGDWVAGLVEFSFAPMWSIFASDMYNLEGTRKNYYNAGFSFTKGRTRIQLSYGRNRAGYICSGGVCRYSPAYTGLNLAMTTSF</sequence>
<evidence type="ECO:0000256" key="1">
    <source>
        <dbReference type="SAM" id="SignalP"/>
    </source>
</evidence>
<organism evidence="2 3">
    <name type="scientific">Candidatus Cryptobacteroides gallistercoris</name>
    <dbReference type="NCBI Taxonomy" id="2840765"/>
    <lineage>
        <taxon>Bacteria</taxon>
        <taxon>Pseudomonadati</taxon>
        <taxon>Bacteroidota</taxon>
        <taxon>Bacteroidia</taxon>
        <taxon>Bacteroidales</taxon>
        <taxon>Candidatus Cryptobacteroides</taxon>
    </lineage>
</organism>
<evidence type="ECO:0000313" key="2">
    <source>
        <dbReference type="EMBL" id="MBO8453716.1"/>
    </source>
</evidence>
<evidence type="ECO:0000313" key="3">
    <source>
        <dbReference type="Proteomes" id="UP000771749"/>
    </source>
</evidence>
<dbReference type="Pfam" id="PF19494">
    <property type="entry name" value="DUF6029"/>
    <property type="match status" value="1"/>
</dbReference>